<dbReference type="Proteomes" id="UP000617681">
    <property type="component" value="Chromosome"/>
</dbReference>
<dbReference type="AlphaFoldDB" id="A0AAX1L905"/>
<evidence type="ECO:0000313" key="1">
    <source>
        <dbReference type="EMBL" id="QRP70700.1"/>
    </source>
</evidence>
<reference evidence="1" key="1">
    <citation type="submission" date="2021-02" db="EMBL/GenBank/DDBJ databases">
        <title>FDA dAtabase for Regulatory Grade micrObial Sequences (FDA-ARGOS): Supporting development and validation of Infectious Disease Dx tests.</title>
        <authorList>
            <person name="Sproer C."/>
            <person name="Gronow S."/>
            <person name="Severitt S."/>
            <person name="Schroder I."/>
            <person name="Tallon L."/>
            <person name="Sadzewicz L."/>
            <person name="Zhao X."/>
            <person name="Boylan J."/>
            <person name="Ott S."/>
            <person name="Bowen H."/>
            <person name="Vavikolanu K."/>
            <person name="Mehta A."/>
            <person name="Aluvathingal J."/>
            <person name="Nadendla S."/>
            <person name="Lowell S."/>
            <person name="Myers T."/>
            <person name="Yan Y."/>
            <person name="Sichtig H."/>
        </authorList>
    </citation>
    <scope>NUCLEOTIDE SEQUENCE</scope>
    <source>
        <strain evidence="1">FDAARGOS_1191</strain>
    </source>
</reference>
<name>A0AAX1L905_9CORY</name>
<evidence type="ECO:0000313" key="2">
    <source>
        <dbReference type="Proteomes" id="UP000617681"/>
    </source>
</evidence>
<proteinExistence type="predicted"/>
<accession>A0AAX1L905</accession>
<protein>
    <submittedName>
        <fullName evidence="1">Uncharacterized protein</fullName>
    </submittedName>
</protein>
<dbReference type="EMBL" id="CP069534">
    <property type="protein sequence ID" value="QRP70700.1"/>
    <property type="molecule type" value="Genomic_DNA"/>
</dbReference>
<dbReference type="RefSeq" id="WP_005393037.1">
    <property type="nucleotide sequence ID" value="NZ_CP069534.1"/>
</dbReference>
<gene>
    <name evidence="1" type="ORF">I6J21_00525</name>
</gene>
<sequence>MVEACERRAKCQIEPLLISSNGQCDESGMKGALLRFLTLKRRNSLISQKACMATVVEITWPIPRSKLGITALFFPSLYSALKGNGKEPLSPHTERLTIGPDLETIYEIVWDDFGDMTASNLRNFT</sequence>
<organism evidence="1 2">
    <name type="scientific">Corynebacterium glucuronolyticum</name>
    <dbReference type="NCBI Taxonomy" id="39791"/>
    <lineage>
        <taxon>Bacteria</taxon>
        <taxon>Bacillati</taxon>
        <taxon>Actinomycetota</taxon>
        <taxon>Actinomycetes</taxon>
        <taxon>Mycobacteriales</taxon>
        <taxon>Corynebacteriaceae</taxon>
        <taxon>Corynebacterium</taxon>
    </lineage>
</organism>